<feature type="domain" description="Tyrosine-protein phosphatase" evidence="2">
    <location>
        <begin position="103"/>
        <end position="392"/>
    </location>
</feature>
<dbReference type="InterPro" id="IPR050348">
    <property type="entry name" value="Protein-Tyr_Phosphatase"/>
</dbReference>
<dbReference type="Pfam" id="PF00102">
    <property type="entry name" value="Y_phosphatase"/>
    <property type="match status" value="1"/>
</dbReference>
<dbReference type="SUPFAM" id="SSF52799">
    <property type="entry name" value="(Phosphotyrosine protein) phosphatases II"/>
    <property type="match status" value="1"/>
</dbReference>
<dbReference type="OrthoDB" id="282898at2759"/>
<dbReference type="AlphaFoldDB" id="A0A078AEX8"/>
<sequence>MENLIGGSGQVSASGGSSNMKQFDMRSSGRSSKSGGQQMQSDGSRVSLKKGRSSQSIPYALIEGPEPSQDMSYKWVLRNEKVQLIEAGIAIERFSLESDLRDLETEFRLVRKLTETKEHDNNQEAFEKESSKLNRYQKLRPFKHTRVRLVQRNADVLDSYMNANYVNTSTSQNDQIFIATQGPLSITRENFWRMIEQEQVQLVIMLCCVKENGKSKCDQYWPAEVEESFTFEESGLQVTLISVESIMPNLIQRKIKIINIEEERFMIHLQYLAWPDYGAPEATDFKIVGQILEYIREYHQKSLSNNSENKIVIHCSAGIGRTGTILAIYNIQLALERLCKNKELLLHSGQYNSLSQPRISVFGVVRRLREQRYCMVQVLSQYEFIYEYIDQWLSQTNFIKKSPKSLIQSQVTGSQTIQSSSKSE</sequence>
<reference evidence="4 5" key="1">
    <citation type="submission" date="2014-06" db="EMBL/GenBank/DDBJ databases">
        <authorList>
            <person name="Swart Estienne"/>
        </authorList>
    </citation>
    <scope>NUCLEOTIDE SEQUENCE [LARGE SCALE GENOMIC DNA]</scope>
    <source>
        <strain evidence="4 5">130c</strain>
    </source>
</reference>
<dbReference type="InterPro" id="IPR003595">
    <property type="entry name" value="Tyr_Pase_cat"/>
</dbReference>
<dbReference type="EMBL" id="CCKQ01008016">
    <property type="protein sequence ID" value="CDW79453.1"/>
    <property type="molecule type" value="Genomic_DNA"/>
</dbReference>
<dbReference type="PANTHER" id="PTHR19134:SF449">
    <property type="entry name" value="TYROSINE-PROTEIN PHOSPHATASE 1"/>
    <property type="match status" value="1"/>
</dbReference>
<name>A0A078AEX8_STYLE</name>
<organism evidence="4 5">
    <name type="scientific">Stylonychia lemnae</name>
    <name type="common">Ciliate</name>
    <dbReference type="NCBI Taxonomy" id="5949"/>
    <lineage>
        <taxon>Eukaryota</taxon>
        <taxon>Sar</taxon>
        <taxon>Alveolata</taxon>
        <taxon>Ciliophora</taxon>
        <taxon>Intramacronucleata</taxon>
        <taxon>Spirotrichea</taxon>
        <taxon>Stichotrichia</taxon>
        <taxon>Sporadotrichida</taxon>
        <taxon>Oxytrichidae</taxon>
        <taxon>Stylonychinae</taxon>
        <taxon>Stylonychia</taxon>
    </lineage>
</organism>
<evidence type="ECO:0000259" key="2">
    <source>
        <dbReference type="PROSITE" id="PS50055"/>
    </source>
</evidence>
<feature type="region of interest" description="Disordered" evidence="1">
    <location>
        <begin position="1"/>
        <end position="52"/>
    </location>
</feature>
<feature type="compositionally biased region" description="Low complexity" evidence="1">
    <location>
        <begin position="25"/>
        <end position="45"/>
    </location>
</feature>
<dbReference type="PROSITE" id="PS50055">
    <property type="entry name" value="TYR_PHOSPHATASE_PTP"/>
    <property type="match status" value="1"/>
</dbReference>
<dbReference type="InParanoid" id="A0A078AEX8"/>
<feature type="domain" description="Tyrosine specific protein phosphatases" evidence="3">
    <location>
        <begin position="289"/>
        <end position="383"/>
    </location>
</feature>
<evidence type="ECO:0000313" key="5">
    <source>
        <dbReference type="Proteomes" id="UP000039865"/>
    </source>
</evidence>
<dbReference type="InterPro" id="IPR029021">
    <property type="entry name" value="Prot-tyrosine_phosphatase-like"/>
</dbReference>
<protein>
    <submittedName>
        <fullName evidence="4">Protein tyrosine phosphatase</fullName>
    </submittedName>
</protein>
<dbReference type="InterPro" id="IPR000242">
    <property type="entry name" value="PTP_cat"/>
</dbReference>
<gene>
    <name evidence="4" type="primary">Contig9979.g10669</name>
    <name evidence="4" type="ORF">STYLEM_8441</name>
</gene>
<dbReference type="SMART" id="SM00404">
    <property type="entry name" value="PTPc_motif"/>
    <property type="match status" value="1"/>
</dbReference>
<keyword evidence="5" id="KW-1185">Reference proteome</keyword>
<dbReference type="OMA" id="EDMTMIM"/>
<dbReference type="PANTHER" id="PTHR19134">
    <property type="entry name" value="RECEPTOR-TYPE TYROSINE-PROTEIN PHOSPHATASE"/>
    <property type="match status" value="1"/>
</dbReference>
<dbReference type="CDD" id="cd00047">
    <property type="entry name" value="PTPc"/>
    <property type="match status" value="1"/>
</dbReference>
<dbReference type="PROSITE" id="PS00383">
    <property type="entry name" value="TYR_PHOSPHATASE_1"/>
    <property type="match status" value="1"/>
</dbReference>
<dbReference type="PRINTS" id="PR00700">
    <property type="entry name" value="PRTYPHPHTASE"/>
</dbReference>
<dbReference type="Proteomes" id="UP000039865">
    <property type="component" value="Unassembled WGS sequence"/>
</dbReference>
<dbReference type="PROSITE" id="PS50056">
    <property type="entry name" value="TYR_PHOSPHATASE_2"/>
    <property type="match status" value="1"/>
</dbReference>
<evidence type="ECO:0000259" key="3">
    <source>
        <dbReference type="PROSITE" id="PS50056"/>
    </source>
</evidence>
<proteinExistence type="predicted"/>
<evidence type="ECO:0000256" key="1">
    <source>
        <dbReference type="SAM" id="MobiDB-lite"/>
    </source>
</evidence>
<dbReference type="GO" id="GO:0004725">
    <property type="term" value="F:protein tyrosine phosphatase activity"/>
    <property type="evidence" value="ECO:0007669"/>
    <property type="project" value="InterPro"/>
</dbReference>
<dbReference type="SMART" id="SM00194">
    <property type="entry name" value="PTPc"/>
    <property type="match status" value="1"/>
</dbReference>
<dbReference type="InterPro" id="IPR000387">
    <property type="entry name" value="Tyr_Pase_dom"/>
</dbReference>
<evidence type="ECO:0000313" key="4">
    <source>
        <dbReference type="EMBL" id="CDW79453.1"/>
    </source>
</evidence>
<dbReference type="InterPro" id="IPR016130">
    <property type="entry name" value="Tyr_Pase_AS"/>
</dbReference>
<accession>A0A078AEX8</accession>
<dbReference type="Gene3D" id="3.90.190.10">
    <property type="entry name" value="Protein tyrosine phosphatase superfamily"/>
    <property type="match status" value="1"/>
</dbReference>